<dbReference type="KEGG" id="ibu:IB211_01942c"/>
<dbReference type="AlphaFoldDB" id="A0A0S2W4Q4"/>
<gene>
    <name evidence="2" type="ORF">IB211_01942c</name>
</gene>
<proteinExistence type="predicted"/>
<sequence length="137" mass="15663">MDDVIMAPEMLEPIPSELPDAPDKIYSLICCCDADCDIDFTVLAVSHSTGALLRQMLEDVASVRENHKIFLTHTLETEEEWRFTYETEEDDIEVLSLSYIIIQTPVLPEKEPEMEEHKHTGRRTIHGTSRENAGCDR</sequence>
<reference evidence="3" key="2">
    <citation type="submission" date="2015-04" db="EMBL/GenBank/DDBJ databases">
        <title>A butyrogenic pathway from the amino acid lysine in a human gut commensal.</title>
        <authorList>
            <person name="de Vos W.M."/>
            <person name="Bui N.T.P."/>
            <person name="Plugge C.M."/>
            <person name="Ritari J."/>
        </authorList>
    </citation>
    <scope>NUCLEOTIDE SEQUENCE [LARGE SCALE GENOMIC DNA]</scope>
    <source>
        <strain evidence="3">AF211</strain>
    </source>
</reference>
<evidence type="ECO:0000256" key="1">
    <source>
        <dbReference type="SAM" id="MobiDB-lite"/>
    </source>
</evidence>
<evidence type="ECO:0000313" key="3">
    <source>
        <dbReference type="Proteomes" id="UP000064844"/>
    </source>
</evidence>
<evidence type="ECO:0000313" key="2">
    <source>
        <dbReference type="EMBL" id="ALP94333.1"/>
    </source>
</evidence>
<reference evidence="2 3" key="1">
    <citation type="journal article" date="2015" name="Nat. Commun.">
        <title>Production of butyrate from lysine and the Amadori product fructoselysine by a human gut commensal.</title>
        <authorList>
            <person name="Bui T.P."/>
            <person name="Ritari J."/>
            <person name="Boeren S."/>
            <person name="de Waard P."/>
            <person name="Plugge C.M."/>
            <person name="de Vos W.M."/>
        </authorList>
    </citation>
    <scope>NUCLEOTIDE SEQUENCE [LARGE SCALE GENOMIC DNA]</scope>
    <source>
        <strain evidence="2 3">AF211</strain>
    </source>
</reference>
<keyword evidence="3" id="KW-1185">Reference proteome</keyword>
<dbReference type="EMBL" id="CP011307">
    <property type="protein sequence ID" value="ALP94333.1"/>
    <property type="molecule type" value="Genomic_DNA"/>
</dbReference>
<dbReference type="Proteomes" id="UP000064844">
    <property type="component" value="Chromosome"/>
</dbReference>
<dbReference type="STRING" id="1297617.IB211_01942c"/>
<accession>A0A0S2W4Q4</accession>
<feature type="region of interest" description="Disordered" evidence="1">
    <location>
        <begin position="111"/>
        <end position="137"/>
    </location>
</feature>
<protein>
    <submittedName>
        <fullName evidence="2">Uncharacterized protein</fullName>
    </submittedName>
</protein>
<dbReference type="RefSeq" id="WP_058117898.1">
    <property type="nucleotide sequence ID" value="NZ_CP011307.1"/>
</dbReference>
<organism evidence="2 3">
    <name type="scientific">Intestinimonas butyriciproducens</name>
    <dbReference type="NCBI Taxonomy" id="1297617"/>
    <lineage>
        <taxon>Bacteria</taxon>
        <taxon>Bacillati</taxon>
        <taxon>Bacillota</taxon>
        <taxon>Clostridia</taxon>
        <taxon>Eubacteriales</taxon>
        <taxon>Intestinimonas</taxon>
    </lineage>
</organism>
<name>A0A0S2W4Q4_9FIRM</name>